<keyword evidence="2" id="KW-0132">Cell division</keyword>
<reference evidence="6 7" key="1">
    <citation type="submission" date="2019-02" db="EMBL/GenBank/DDBJ databases">
        <title>Genomic Encyclopedia of Archaeal and Bacterial Type Strains, Phase II (KMG-II): from individual species to whole genera.</title>
        <authorList>
            <person name="Goeker M."/>
        </authorList>
    </citation>
    <scope>NUCLEOTIDE SEQUENCE [LARGE SCALE GENOMIC DNA]</scope>
    <source>
        <strain evidence="6 7">DSM 18101</strain>
    </source>
</reference>
<dbReference type="PANTHER" id="PTHR34298:SF2">
    <property type="entry name" value="SEGREGATION AND CONDENSATION PROTEIN B"/>
    <property type="match status" value="1"/>
</dbReference>
<dbReference type="InterPro" id="IPR005234">
    <property type="entry name" value="ScpB_csome_segregation"/>
</dbReference>
<protein>
    <submittedName>
        <fullName evidence="6">Condensin subunit ScpB</fullName>
    </submittedName>
</protein>
<comment type="caution">
    <text evidence="6">The sequence shown here is derived from an EMBL/GenBank/DDBJ whole genome shotgun (WGS) entry which is preliminary data.</text>
</comment>
<dbReference type="RefSeq" id="WP_130425150.1">
    <property type="nucleotide sequence ID" value="NZ_SHKW01000007.1"/>
</dbReference>
<dbReference type="AlphaFoldDB" id="A0A4Q7Y1A1"/>
<accession>A0A4Q7Y1A1</accession>
<dbReference type="OrthoDB" id="9806226at2"/>
<keyword evidence="3" id="KW-0159">Chromosome partition</keyword>
<dbReference type="SUPFAM" id="SSF46785">
    <property type="entry name" value="Winged helix' DNA-binding domain"/>
    <property type="match status" value="2"/>
</dbReference>
<keyword evidence="5" id="KW-0175">Coiled coil</keyword>
<keyword evidence="7" id="KW-1185">Reference proteome</keyword>
<evidence type="ECO:0000256" key="4">
    <source>
        <dbReference type="ARBA" id="ARBA00023306"/>
    </source>
</evidence>
<dbReference type="InterPro" id="IPR036388">
    <property type="entry name" value="WH-like_DNA-bd_sf"/>
</dbReference>
<evidence type="ECO:0000313" key="7">
    <source>
        <dbReference type="Proteomes" id="UP000292958"/>
    </source>
</evidence>
<evidence type="ECO:0000313" key="6">
    <source>
        <dbReference type="EMBL" id="RZU29801.1"/>
    </source>
</evidence>
<evidence type="ECO:0000256" key="1">
    <source>
        <dbReference type="ARBA" id="ARBA00022490"/>
    </source>
</evidence>
<feature type="coiled-coil region" evidence="5">
    <location>
        <begin position="23"/>
        <end position="54"/>
    </location>
</feature>
<proteinExistence type="predicted"/>
<evidence type="ECO:0000256" key="2">
    <source>
        <dbReference type="ARBA" id="ARBA00022618"/>
    </source>
</evidence>
<evidence type="ECO:0000256" key="3">
    <source>
        <dbReference type="ARBA" id="ARBA00022829"/>
    </source>
</evidence>
<organism evidence="6 7">
    <name type="scientific">Edaphobacter modestus</name>
    <dbReference type="NCBI Taxonomy" id="388466"/>
    <lineage>
        <taxon>Bacteria</taxon>
        <taxon>Pseudomonadati</taxon>
        <taxon>Acidobacteriota</taxon>
        <taxon>Terriglobia</taxon>
        <taxon>Terriglobales</taxon>
        <taxon>Acidobacteriaceae</taxon>
        <taxon>Edaphobacter</taxon>
    </lineage>
</organism>
<name>A0A4Q7Y1A1_9BACT</name>
<gene>
    <name evidence="6" type="ORF">BDD14_6428</name>
</gene>
<sequence>MERWELKAGLEAILIAVDRPVTVQVLAQALDASQQDMEEALQEYEADLHAADRGVQVRHRTHGGRLEVKPQFAERIRRAVPAWVAKPITSQALETLAIIALKQPVTIGDINAFRGIESAGTVQTLSNRKLIARAARRTHDTGAPTWPLSSRSR</sequence>
<dbReference type="PANTHER" id="PTHR34298">
    <property type="entry name" value="SEGREGATION AND CONDENSATION PROTEIN B"/>
    <property type="match status" value="1"/>
</dbReference>
<dbReference type="Gene3D" id="1.10.10.10">
    <property type="entry name" value="Winged helix-like DNA-binding domain superfamily/Winged helix DNA-binding domain"/>
    <property type="match status" value="2"/>
</dbReference>
<dbReference type="InterPro" id="IPR036390">
    <property type="entry name" value="WH_DNA-bd_sf"/>
</dbReference>
<evidence type="ECO:0000256" key="5">
    <source>
        <dbReference type="SAM" id="Coils"/>
    </source>
</evidence>
<dbReference type="Proteomes" id="UP000292958">
    <property type="component" value="Unassembled WGS sequence"/>
</dbReference>
<dbReference type="GO" id="GO:0051304">
    <property type="term" value="P:chromosome separation"/>
    <property type="evidence" value="ECO:0007669"/>
    <property type="project" value="InterPro"/>
</dbReference>
<keyword evidence="4" id="KW-0131">Cell cycle</keyword>
<keyword evidence="1" id="KW-0963">Cytoplasm</keyword>
<dbReference type="Pfam" id="PF04079">
    <property type="entry name" value="SMC_ScpB"/>
    <property type="match status" value="1"/>
</dbReference>
<dbReference type="GO" id="GO:0051301">
    <property type="term" value="P:cell division"/>
    <property type="evidence" value="ECO:0007669"/>
    <property type="project" value="UniProtKB-KW"/>
</dbReference>
<dbReference type="EMBL" id="SHKW01000007">
    <property type="protein sequence ID" value="RZU29801.1"/>
    <property type="molecule type" value="Genomic_DNA"/>
</dbReference>